<evidence type="ECO:0000256" key="2">
    <source>
        <dbReference type="ARBA" id="ARBA00004442"/>
    </source>
</evidence>
<keyword evidence="6" id="KW-0472">Membrane</keyword>
<evidence type="ECO:0000256" key="4">
    <source>
        <dbReference type="ARBA" id="ARBA00022525"/>
    </source>
</evidence>
<protein>
    <submittedName>
        <fullName evidence="9">Polymorphic outer membrane protein repeat-containing protein</fullName>
    </submittedName>
</protein>
<evidence type="ECO:0000256" key="3">
    <source>
        <dbReference type="ARBA" id="ARBA00004613"/>
    </source>
</evidence>
<evidence type="ECO:0000313" key="10">
    <source>
        <dbReference type="Proteomes" id="UP000323439"/>
    </source>
</evidence>
<dbReference type="PANTHER" id="PTHR11319">
    <property type="entry name" value="G PROTEIN-COUPLED RECEPTOR-RELATED"/>
    <property type="match status" value="1"/>
</dbReference>
<dbReference type="PANTHER" id="PTHR11319:SF35">
    <property type="entry name" value="OUTER MEMBRANE PROTEIN PMPC-RELATED"/>
    <property type="match status" value="1"/>
</dbReference>
<dbReference type="OrthoDB" id="78228at2157"/>
<keyword evidence="7" id="KW-0998">Cell outer membrane</keyword>
<proteinExistence type="predicted"/>
<dbReference type="InterPro" id="IPR003368">
    <property type="entry name" value="POMP_repeat"/>
</dbReference>
<dbReference type="SUPFAM" id="SSF51126">
    <property type="entry name" value="Pectin lyase-like"/>
    <property type="match status" value="3"/>
</dbReference>
<name>A0A1G5VT42_9EURY</name>
<dbReference type="Gene3D" id="2.160.20.10">
    <property type="entry name" value="Single-stranded right-handed beta-helix, Pectin lyase-like"/>
    <property type="match status" value="2"/>
</dbReference>
<dbReference type="Proteomes" id="UP000323439">
    <property type="component" value="Unassembled WGS sequence"/>
</dbReference>
<dbReference type="InterPro" id="IPR012334">
    <property type="entry name" value="Pectin_lyas_fold"/>
</dbReference>
<evidence type="ECO:0000259" key="8">
    <source>
        <dbReference type="Pfam" id="PF13229"/>
    </source>
</evidence>
<dbReference type="GO" id="GO:0005576">
    <property type="term" value="C:extracellular region"/>
    <property type="evidence" value="ECO:0007669"/>
    <property type="project" value="UniProtKB-SubCell"/>
</dbReference>
<organism evidence="9 10">
    <name type="scientific">Methanobrevibacter millerae</name>
    <dbReference type="NCBI Taxonomy" id="230361"/>
    <lineage>
        <taxon>Archaea</taxon>
        <taxon>Methanobacteriati</taxon>
        <taxon>Methanobacteriota</taxon>
        <taxon>Methanomada group</taxon>
        <taxon>Methanobacteria</taxon>
        <taxon>Methanobacteriales</taxon>
        <taxon>Methanobacteriaceae</taxon>
        <taxon>Methanobrevibacter</taxon>
    </lineage>
</organism>
<keyword evidence="4" id="KW-0964">Secreted</keyword>
<evidence type="ECO:0000256" key="1">
    <source>
        <dbReference type="ARBA" id="ARBA00004196"/>
    </source>
</evidence>
<evidence type="ECO:0000313" key="9">
    <source>
        <dbReference type="EMBL" id="SDA49019.1"/>
    </source>
</evidence>
<reference evidence="9 10" key="1">
    <citation type="submission" date="2016-10" db="EMBL/GenBank/DDBJ databases">
        <authorList>
            <person name="Varghese N."/>
            <person name="Submissions S."/>
        </authorList>
    </citation>
    <scope>NUCLEOTIDE SEQUENCE [LARGE SCALE GENOMIC DNA]</scope>
    <source>
        <strain evidence="9 10">DSM 16643</strain>
    </source>
</reference>
<dbReference type="AlphaFoldDB" id="A0A1G5VT42"/>
<gene>
    <name evidence="9" type="ORF">SAMN02910315_00882</name>
</gene>
<evidence type="ECO:0000256" key="6">
    <source>
        <dbReference type="ARBA" id="ARBA00023136"/>
    </source>
</evidence>
<evidence type="ECO:0000256" key="5">
    <source>
        <dbReference type="ARBA" id="ARBA00022729"/>
    </source>
</evidence>
<dbReference type="EMBL" id="FMXB01000005">
    <property type="protein sequence ID" value="SDA49019.1"/>
    <property type="molecule type" value="Genomic_DNA"/>
</dbReference>
<comment type="subcellular location">
    <subcellularLocation>
        <location evidence="1">Cell envelope</location>
    </subcellularLocation>
    <subcellularLocation>
        <location evidence="2">Cell outer membrane</location>
    </subcellularLocation>
    <subcellularLocation>
        <location evidence="3">Secreted</location>
    </subcellularLocation>
</comment>
<dbReference type="NCBIfam" id="TIGR01376">
    <property type="entry name" value="POMP_repeat"/>
    <property type="match status" value="3"/>
</dbReference>
<dbReference type="Pfam" id="PF02415">
    <property type="entry name" value="Chlam_PMP"/>
    <property type="match status" value="1"/>
</dbReference>
<dbReference type="InterPro" id="IPR039448">
    <property type="entry name" value="Beta_helix"/>
</dbReference>
<keyword evidence="10" id="KW-1185">Reference proteome</keyword>
<evidence type="ECO:0000256" key="7">
    <source>
        <dbReference type="ARBA" id="ARBA00023237"/>
    </source>
</evidence>
<keyword evidence="5" id="KW-0732">Signal</keyword>
<dbReference type="RefSeq" id="WP_149731460.1">
    <property type="nucleotide sequence ID" value="NZ_FMXB01000005.1"/>
</dbReference>
<dbReference type="Pfam" id="PF13229">
    <property type="entry name" value="Beta_helix"/>
    <property type="match status" value="1"/>
</dbReference>
<dbReference type="InterPro" id="IPR011050">
    <property type="entry name" value="Pectin_lyase_fold/virulence"/>
</dbReference>
<accession>A0A1G5VT42</accession>
<sequence length="727" mass="80383">MGFGDRLKKAFGSNENKNGSSSRNFKYLDKQIHGNASEIFLDSDIVLGKSEERKYSTGIELDVDNIVINGNGHTMDGRQKARMFKCKAKNVTIKNMVFKNGFSDIFGSALLNTGELRIEDSTFVDNKVSQDMNHPGGGAVMSQGKLIIVNCKFLNNSSNKRGGAIHNMGELTISDSVFKNNTAEIGAAIRNEGEMTMSNSRICENVSPNNIIHNSQFVEIKNSEFSKNTGRIIHSEHDFSHLRVYDTVFSNNKSEFIITNFGNASLFNGQITENTIDDMIISNLKTFTIENTLFDANTFNNNPKNIENYGDLTLIAPKITDEGKTIINSENIFIRKLSDNLLDKIQGTGIVDTPEELIPKEEKHDFGYLDRIIHHNNSKEIVLMEDVVFEKYERDFYEGGIELDIDGLVIDGNGKTIDGAGESRIFCVTGKNILLKNIVFKNGFQEIDYRNQINNAGGCLRVNYDSSLTIENCQFLGNTSNKDGGAISNKGWLTVKDSFLSKNMAEKKHSSEGGAIHNCGELSIINCKFTYNDSKYFGGAIFSNGSLSIKNSEFAGNTSSNDGGVIYSNGNMEIEKTEFKNNSAESGGAIYCNSGDLKIILSEFNGNKVKSSGGALCIINRDEIANLKIDACEFFTNSAGGGGAIYNFSQLNINDSTFKFNRAKRDGGAIKSSSMILTLSDSTFIFNEAPNGGAIYCQHRKYLDVENCEFEDNRNKDIHYFSKIIDI</sequence>
<feature type="domain" description="Right handed beta helix" evidence="8">
    <location>
        <begin position="462"/>
        <end position="620"/>
    </location>
</feature>